<dbReference type="Pfam" id="PF02205">
    <property type="entry name" value="WH2"/>
    <property type="match status" value="1"/>
</dbReference>
<evidence type="ECO:0000256" key="7">
    <source>
        <dbReference type="ARBA" id="ARBA00035138"/>
    </source>
</evidence>
<comment type="similarity">
    <text evidence="2">Belongs to the mitochondrion-specific ribosomal protein mS26 family.</text>
</comment>
<dbReference type="PANTHER" id="PTHR21035:SF2">
    <property type="entry name" value="SMALL RIBOSOMAL SUBUNIT PROTEIN MS26"/>
    <property type="match status" value="1"/>
</dbReference>
<evidence type="ECO:0000313" key="12">
    <source>
        <dbReference type="WBParaSite" id="sdigi.contig13.g1362.t1"/>
    </source>
</evidence>
<evidence type="ECO:0000256" key="4">
    <source>
        <dbReference type="ARBA" id="ARBA00022980"/>
    </source>
</evidence>
<dbReference type="InterPro" id="IPR003124">
    <property type="entry name" value="WH2_dom"/>
</dbReference>
<evidence type="ECO:0000256" key="9">
    <source>
        <dbReference type="SAM" id="MobiDB-lite"/>
    </source>
</evidence>
<dbReference type="WBParaSite" id="sdigi.contig13.g1362.t1">
    <property type="protein sequence ID" value="sdigi.contig13.g1362.t1"/>
    <property type="gene ID" value="sdigi.contig13.g1362"/>
</dbReference>
<dbReference type="Proteomes" id="UP000887581">
    <property type="component" value="Unplaced"/>
</dbReference>
<evidence type="ECO:0000256" key="3">
    <source>
        <dbReference type="ARBA" id="ARBA00022946"/>
    </source>
</evidence>
<dbReference type="PROSITE" id="PS51082">
    <property type="entry name" value="WH2"/>
    <property type="match status" value="1"/>
</dbReference>
<keyword evidence="11" id="KW-1185">Reference proteome</keyword>
<dbReference type="PANTHER" id="PTHR21035">
    <property type="entry name" value="28S RIBOSOMAL PROTEIN S26, MITOCHONDRIAL"/>
    <property type="match status" value="1"/>
</dbReference>
<evidence type="ECO:0000313" key="11">
    <source>
        <dbReference type="Proteomes" id="UP000887581"/>
    </source>
</evidence>
<dbReference type="AlphaFoldDB" id="A0A915PJ79"/>
<evidence type="ECO:0000259" key="10">
    <source>
        <dbReference type="PROSITE" id="PS51082"/>
    </source>
</evidence>
<dbReference type="InterPro" id="IPR026140">
    <property type="entry name" value="Ribosomal_mS26"/>
</dbReference>
<keyword evidence="6" id="KW-0687">Ribonucleoprotein</keyword>
<evidence type="ECO:0000256" key="5">
    <source>
        <dbReference type="ARBA" id="ARBA00023128"/>
    </source>
</evidence>
<feature type="domain" description="WH2" evidence="10">
    <location>
        <begin position="350"/>
        <end position="367"/>
    </location>
</feature>
<feature type="region of interest" description="Disordered" evidence="9">
    <location>
        <begin position="527"/>
        <end position="634"/>
    </location>
</feature>
<feature type="compositionally biased region" description="Low complexity" evidence="9">
    <location>
        <begin position="605"/>
        <end position="617"/>
    </location>
</feature>
<sequence length="678" mass="75409">MGFVTTTINEPTFKTIKYGKVTIKKNECETPACFSLLSSLTQVCACLINSAIFCSTSPIAFNRHANSEPDEVLSTSLSVVLLKAAHSACVNFRSVRLISRKIPPPGKPPICPPAKRVLYHVVHHRWMRPDVVKELLWRRHVYNSAIISLRKLFKEESTGNTYEDVIAKEKREESEEFEHLLAINEERNREAAKRRNEQEKVGLKKMESEYLRSIEKELQRRDTNVKRRMEEVRQMIERSKHFVTEETLDQKLEEALDNPVVYDYAVDMQGNRYYAPVPEKYVKGIPPRQKGRMYDVTLGIEHYSKVVSICTDSNSKREMPVPPPPPPPPSLLSLSNVRSNAAALPPKTNDRSKLLSEIQAGMKLRKTVTNDRSAPAVGGKIPDLSETNNGAAVGPKIPAVGGVGGLFVNGIPKKPSDNRKNQANVFKGMISSSSVMPKSSEVHPAKPVAHTECQKQQLPVPLIECPETSNTHRQTSAGIADRLKQFNQISRPGLAPPTPPALKIKPAVKDIRSPLVKKISIPEQFKTLRPNRTANDVPSLRRSGSSDNVRNSPPSLPDNRSTPPPFAVNSSAPNRILKPACPPPPPPNQPSRIGRPLTHSFNHFSPISSPGTPPTISVDEDSPPPPPPPRIASCSDQMDRFTFIPINELPPPGIFSGIKKIYEYHPARRIQNVPSLYR</sequence>
<dbReference type="GO" id="GO:0005763">
    <property type="term" value="C:mitochondrial small ribosomal subunit"/>
    <property type="evidence" value="ECO:0007669"/>
    <property type="project" value="InterPro"/>
</dbReference>
<proteinExistence type="inferred from homology"/>
<name>A0A915PJ79_9BILA</name>
<reference evidence="12" key="1">
    <citation type="submission" date="2022-11" db="UniProtKB">
        <authorList>
            <consortium name="WormBaseParasite"/>
        </authorList>
    </citation>
    <scope>IDENTIFICATION</scope>
</reference>
<evidence type="ECO:0000256" key="2">
    <source>
        <dbReference type="ARBA" id="ARBA00009672"/>
    </source>
</evidence>
<evidence type="ECO:0000256" key="8">
    <source>
        <dbReference type="ARBA" id="ARBA00035344"/>
    </source>
</evidence>
<dbReference type="CDD" id="cd22064">
    <property type="entry name" value="WH2_WAS_WASL"/>
    <property type="match status" value="1"/>
</dbReference>
<comment type="subcellular location">
    <subcellularLocation>
        <location evidence="1">Mitochondrion</location>
    </subcellularLocation>
</comment>
<evidence type="ECO:0000256" key="1">
    <source>
        <dbReference type="ARBA" id="ARBA00004173"/>
    </source>
</evidence>
<protein>
    <recommendedName>
        <fullName evidence="7">Small ribosomal subunit protein mS26</fullName>
    </recommendedName>
    <alternativeName>
        <fullName evidence="8">28S ribosomal protein S26, mitochondrial</fullName>
    </alternativeName>
</protein>
<keyword evidence="3" id="KW-0809">Transit peptide</keyword>
<feature type="compositionally biased region" description="Pro residues" evidence="9">
    <location>
        <begin position="580"/>
        <end position="589"/>
    </location>
</feature>
<dbReference type="SMART" id="SM00246">
    <property type="entry name" value="WH2"/>
    <property type="match status" value="1"/>
</dbReference>
<keyword evidence="4" id="KW-0689">Ribosomal protein</keyword>
<accession>A0A915PJ79</accession>
<dbReference type="Pfam" id="PF14943">
    <property type="entry name" value="MRP-S26"/>
    <property type="match status" value="1"/>
</dbReference>
<feature type="compositionally biased region" description="Polar residues" evidence="9">
    <location>
        <begin position="530"/>
        <end position="561"/>
    </location>
</feature>
<evidence type="ECO:0000256" key="6">
    <source>
        <dbReference type="ARBA" id="ARBA00023274"/>
    </source>
</evidence>
<keyword evidence="5" id="KW-0496">Mitochondrion</keyword>
<dbReference type="GO" id="GO:0003779">
    <property type="term" value="F:actin binding"/>
    <property type="evidence" value="ECO:0007669"/>
    <property type="project" value="InterPro"/>
</dbReference>
<organism evidence="11 12">
    <name type="scientific">Setaria digitata</name>
    <dbReference type="NCBI Taxonomy" id="48799"/>
    <lineage>
        <taxon>Eukaryota</taxon>
        <taxon>Metazoa</taxon>
        <taxon>Ecdysozoa</taxon>
        <taxon>Nematoda</taxon>
        <taxon>Chromadorea</taxon>
        <taxon>Rhabditida</taxon>
        <taxon>Spirurina</taxon>
        <taxon>Spiruromorpha</taxon>
        <taxon>Filarioidea</taxon>
        <taxon>Setariidae</taxon>
        <taxon>Setaria</taxon>
    </lineage>
</organism>